<comment type="caution">
    <text evidence="9">The sequence shown here is derived from an EMBL/GenBank/DDBJ whole genome shotgun (WGS) entry which is preliminary data.</text>
</comment>
<keyword evidence="10" id="KW-1185">Reference proteome</keyword>
<evidence type="ECO:0000256" key="6">
    <source>
        <dbReference type="ARBA" id="ARBA00023136"/>
    </source>
</evidence>
<accession>A0A3S2XTL2</accession>
<keyword evidence="5" id="KW-1133">Transmembrane helix</keyword>
<dbReference type="InterPro" id="IPR011922">
    <property type="entry name" value="Cell_div_FtsL"/>
</dbReference>
<dbReference type="GO" id="GO:0005886">
    <property type="term" value="C:plasma membrane"/>
    <property type="evidence" value="ECO:0007669"/>
    <property type="project" value="UniProtKB-SubCell"/>
</dbReference>
<dbReference type="NCBIfam" id="TIGR02209">
    <property type="entry name" value="ftsL_broad"/>
    <property type="match status" value="1"/>
</dbReference>
<gene>
    <name evidence="9" type="primary">ftsL</name>
    <name evidence="9" type="ORF">EOD73_10575</name>
</gene>
<evidence type="ECO:0000256" key="4">
    <source>
        <dbReference type="ARBA" id="ARBA00022692"/>
    </source>
</evidence>
<evidence type="ECO:0000256" key="8">
    <source>
        <dbReference type="NCBIfam" id="TIGR02209"/>
    </source>
</evidence>
<organism evidence="9 10">
    <name type="scientific">Inhella crocodyli</name>
    <dbReference type="NCBI Taxonomy" id="2499851"/>
    <lineage>
        <taxon>Bacteria</taxon>
        <taxon>Pseudomonadati</taxon>
        <taxon>Pseudomonadota</taxon>
        <taxon>Betaproteobacteria</taxon>
        <taxon>Burkholderiales</taxon>
        <taxon>Sphaerotilaceae</taxon>
        <taxon>Inhella</taxon>
    </lineage>
</organism>
<evidence type="ECO:0000256" key="3">
    <source>
        <dbReference type="ARBA" id="ARBA00022618"/>
    </source>
</evidence>
<proteinExistence type="predicted"/>
<sequence length="102" mass="11205">MWVRMNVLLLIALVVSAVLLVRQTYEGRRLFADLERAKAETRKLEADVHRLQAEREGEATNLRVEQLARDRLQMRPITPALTLGAAASAAPAASTPASGSVR</sequence>
<name>A0A3S2XTL2_9BURK</name>
<dbReference type="AlphaFoldDB" id="A0A3S2XTL2"/>
<evidence type="ECO:0000256" key="5">
    <source>
        <dbReference type="ARBA" id="ARBA00022989"/>
    </source>
</evidence>
<keyword evidence="2" id="KW-1003">Cell membrane</keyword>
<keyword evidence="3 9" id="KW-0132">Cell division</keyword>
<evidence type="ECO:0000256" key="2">
    <source>
        <dbReference type="ARBA" id="ARBA00022475"/>
    </source>
</evidence>
<keyword evidence="6" id="KW-0472">Membrane</keyword>
<keyword evidence="4" id="KW-0812">Transmembrane</keyword>
<evidence type="ECO:0000256" key="1">
    <source>
        <dbReference type="ARBA" id="ARBA00004401"/>
    </source>
</evidence>
<dbReference type="GO" id="GO:0032153">
    <property type="term" value="C:cell division site"/>
    <property type="evidence" value="ECO:0007669"/>
    <property type="project" value="TreeGrafter"/>
</dbReference>
<dbReference type="Proteomes" id="UP000288587">
    <property type="component" value="Unassembled WGS sequence"/>
</dbReference>
<comment type="subcellular location">
    <subcellularLocation>
        <location evidence="1">Cell membrane</location>
        <topology evidence="1">Single-pass type II membrane protein</topology>
    </subcellularLocation>
</comment>
<dbReference type="PANTHER" id="PTHR37479:SF1">
    <property type="entry name" value="CELL DIVISION PROTEIN FTSL"/>
    <property type="match status" value="1"/>
</dbReference>
<evidence type="ECO:0000313" key="9">
    <source>
        <dbReference type="EMBL" id="RVT86447.1"/>
    </source>
</evidence>
<keyword evidence="7" id="KW-0131">Cell cycle</keyword>
<dbReference type="Pfam" id="PF04999">
    <property type="entry name" value="FtsL"/>
    <property type="match status" value="1"/>
</dbReference>
<dbReference type="EMBL" id="SACM01000002">
    <property type="protein sequence ID" value="RVT86447.1"/>
    <property type="molecule type" value="Genomic_DNA"/>
</dbReference>
<dbReference type="GO" id="GO:0043093">
    <property type="term" value="P:FtsZ-dependent cytokinesis"/>
    <property type="evidence" value="ECO:0007669"/>
    <property type="project" value="TreeGrafter"/>
</dbReference>
<protein>
    <recommendedName>
        <fullName evidence="8">Cell division protein FtsL</fullName>
    </recommendedName>
</protein>
<dbReference type="PANTHER" id="PTHR37479">
    <property type="entry name" value="CELL DIVISION PROTEIN FTSL"/>
    <property type="match status" value="1"/>
</dbReference>
<evidence type="ECO:0000313" key="10">
    <source>
        <dbReference type="Proteomes" id="UP000288587"/>
    </source>
</evidence>
<evidence type="ECO:0000256" key="7">
    <source>
        <dbReference type="ARBA" id="ARBA00023306"/>
    </source>
</evidence>
<dbReference type="OrthoDB" id="5298556at2"/>
<reference evidence="9 10" key="1">
    <citation type="submission" date="2019-01" db="EMBL/GenBank/DDBJ databases">
        <authorList>
            <person name="Chen W.-M."/>
        </authorList>
    </citation>
    <scope>NUCLEOTIDE SEQUENCE [LARGE SCALE GENOMIC DNA]</scope>
    <source>
        <strain evidence="9 10">CCP-18</strain>
    </source>
</reference>